<evidence type="ECO:0000259" key="7">
    <source>
        <dbReference type="PROSITE" id="PS50234"/>
    </source>
</evidence>
<dbReference type="InterPro" id="IPR002035">
    <property type="entry name" value="VWF_A"/>
</dbReference>
<feature type="domain" description="Gram-positive cocci surface proteins LPxTG" evidence="8">
    <location>
        <begin position="3434"/>
        <end position="3467"/>
    </location>
</feature>
<keyword evidence="6" id="KW-1133">Transmembrane helix</keyword>
<dbReference type="InterPro" id="IPR026466">
    <property type="entry name" value="Fim_isopep_form_D2_dom"/>
</dbReference>
<feature type="region of interest" description="Disordered" evidence="5">
    <location>
        <begin position="671"/>
        <end position="698"/>
    </location>
</feature>
<feature type="region of interest" description="Disordered" evidence="5">
    <location>
        <begin position="1257"/>
        <end position="1276"/>
    </location>
</feature>
<name>A0A7H9FI36_STROR</name>
<dbReference type="RefSeq" id="WP_180833523.1">
    <property type="nucleotide sequence ID" value="NZ_CP054134.1"/>
</dbReference>
<feature type="region of interest" description="Disordered" evidence="5">
    <location>
        <begin position="3410"/>
        <end position="3437"/>
    </location>
</feature>
<feature type="region of interest" description="Disordered" evidence="5">
    <location>
        <begin position="1408"/>
        <end position="1430"/>
    </location>
</feature>
<feature type="compositionally biased region" description="Basic and acidic residues" evidence="5">
    <location>
        <begin position="3055"/>
        <end position="3071"/>
    </location>
</feature>
<feature type="compositionally biased region" description="Basic and acidic residues" evidence="5">
    <location>
        <begin position="3242"/>
        <end position="3251"/>
    </location>
</feature>
<organism evidence="9 10">
    <name type="scientific">Streptococcus oralis subsp. oralis</name>
    <dbReference type="NCBI Taxonomy" id="1891914"/>
    <lineage>
        <taxon>Bacteria</taxon>
        <taxon>Bacillati</taxon>
        <taxon>Bacillota</taxon>
        <taxon>Bacilli</taxon>
        <taxon>Lactobacillales</taxon>
        <taxon>Streptococcaceae</taxon>
        <taxon>Streptococcus</taxon>
    </lineage>
</organism>
<feature type="compositionally biased region" description="Basic and acidic residues" evidence="5">
    <location>
        <begin position="679"/>
        <end position="690"/>
    </location>
</feature>
<gene>
    <name evidence="9" type="ORF">HRE59_00015</name>
</gene>
<dbReference type="Pfam" id="PF00746">
    <property type="entry name" value="Gram_pos_anchor"/>
    <property type="match status" value="1"/>
</dbReference>
<dbReference type="NCBIfam" id="TIGR04226">
    <property type="entry name" value="RrgB_K2N_iso_D2"/>
    <property type="match status" value="16"/>
</dbReference>
<feature type="region of interest" description="Disordered" evidence="5">
    <location>
        <begin position="447"/>
        <end position="466"/>
    </location>
</feature>
<keyword evidence="2" id="KW-0964">Secreted</keyword>
<dbReference type="InterPro" id="IPR036465">
    <property type="entry name" value="vWFA_dom_sf"/>
</dbReference>
<feature type="region of interest" description="Disordered" evidence="5">
    <location>
        <begin position="2452"/>
        <end position="2477"/>
    </location>
</feature>
<dbReference type="EMBL" id="CP054134">
    <property type="protein sequence ID" value="QLL97461.1"/>
    <property type="molecule type" value="Genomic_DNA"/>
</dbReference>
<feature type="region of interest" description="Disordered" evidence="5">
    <location>
        <begin position="1119"/>
        <end position="1145"/>
    </location>
</feature>
<evidence type="ECO:0000256" key="4">
    <source>
        <dbReference type="ARBA" id="ARBA00023088"/>
    </source>
</evidence>
<dbReference type="PROSITE" id="PS50847">
    <property type="entry name" value="GRAM_POS_ANCHORING"/>
    <property type="match status" value="1"/>
</dbReference>
<dbReference type="Proteomes" id="UP000510865">
    <property type="component" value="Chromosome"/>
</dbReference>
<feature type="compositionally biased region" description="Pro residues" evidence="5">
    <location>
        <begin position="3410"/>
        <end position="3428"/>
    </location>
</feature>
<keyword evidence="4" id="KW-0572">Peptidoglycan-anchor</keyword>
<dbReference type="Gene3D" id="3.40.50.410">
    <property type="entry name" value="von Willebrand factor, type A domain"/>
    <property type="match status" value="1"/>
</dbReference>
<feature type="region of interest" description="Disordered" evidence="5">
    <location>
        <begin position="2303"/>
        <end position="2328"/>
    </location>
</feature>
<protein>
    <submittedName>
        <fullName evidence="9">Isopeptide-forming domain-containing fimbrial protein</fullName>
    </submittedName>
</protein>
<keyword evidence="3" id="KW-0732">Signal</keyword>
<dbReference type="CDD" id="cd00198">
    <property type="entry name" value="vWFA"/>
    <property type="match status" value="1"/>
</dbReference>
<evidence type="ECO:0000256" key="2">
    <source>
        <dbReference type="ARBA" id="ARBA00022525"/>
    </source>
</evidence>
<feature type="compositionally biased region" description="Basic and acidic residues" evidence="5">
    <location>
        <begin position="3086"/>
        <end position="3095"/>
    </location>
</feature>
<feature type="compositionally biased region" description="Basic and acidic residues" evidence="5">
    <location>
        <begin position="1551"/>
        <end position="1570"/>
    </location>
</feature>
<keyword evidence="1" id="KW-0134">Cell wall</keyword>
<dbReference type="InterPro" id="IPR019931">
    <property type="entry name" value="LPXTG_anchor"/>
</dbReference>
<feature type="transmembrane region" description="Helical" evidence="6">
    <location>
        <begin position="3441"/>
        <end position="3461"/>
    </location>
</feature>
<feature type="region of interest" description="Disordered" evidence="5">
    <location>
        <begin position="1707"/>
        <end position="1732"/>
    </location>
</feature>
<proteinExistence type="predicted"/>
<evidence type="ECO:0000259" key="8">
    <source>
        <dbReference type="PROSITE" id="PS50847"/>
    </source>
</evidence>
<evidence type="ECO:0000256" key="6">
    <source>
        <dbReference type="SAM" id="Phobius"/>
    </source>
</evidence>
<feature type="compositionally biased region" description="Low complexity" evidence="5">
    <location>
        <begin position="3220"/>
        <end position="3241"/>
    </location>
</feature>
<sequence>MKDFIKKVSILFMILFLSVPLGLAGLFFARGASADEGGVTRVGDTEIIQNGCYRKIKKTENTKWTVPRKPIDLVILQDASGSFEKTIPSVKNALKRLTTYVKPEQYNEADPHLVNTGDPDTTDRVFVSAYQGLDQVRYFDNEDFTGAIDTYTNEGITGKHYQFSSSDLTSDQKSIHSFIDNITVGGGTPTVPGITDALAAYSKQKGEMKNGRKTVFLLVTDGVANGYRLPDGNVVMDKSYARTYKLQSAWGLGQNYFPEAAQDIVSRANELKEAGNTLKNAVGSEGSVVIGFWERVTGFTDPYFQYGSAYLNGFGKALNIGDNRSVQGIFHDALQSMASPNKTVNGKDVSFYVNEQEDINKFSNRILESVAAALVKEDIQGDFEVTDGYKVDAVRINGKTVVEKVTDPSKQIRGTITQTGNKVKMSVAESVFNPGDNKFDYDLSKEARAPETDEDSEVDPPENYVPENETITVPELTGVFKTGDFTTRKIGGKNETVEVQKLEYCYPSATKTVKDAYASNDIGVIPDPLELTKKPSYSAQLSKKDEEFTYTVDYNFNNVPYEFEKNVMLTDPLDYRLEVVSHSAQGPDGQSWPTRVVTQKDAGGNSQSVVVADIPAKDGKYNYLVLKKAKMTITVRLKEEYRKNQASKEFMALLQDNDGFGLLNQGNIMWNGEDNNPDPSKHAKTDDKPSTIRRSNPVYVKPPVDTEITKKVNDKEHEDLKTEGELFEYKVTVPWPGIADTFSLTDTVVPELEVQADSLNVKLGGKDNTDLKTATKVEGQTVSLTLDKTQLEKISRKVSRRNVKDVQYIELTFKAKIRPGADLSKYKEDGQIKVPNTADVALNDIKKTSNKVTVTPPKPKEPSIDKKINENLDTFQTFDGQPYNYNITTAVPSDVANYKKFVIRDTLDANLELAGDVSVKGSAAALFDIHTNGQEITATVKDGQFGELAKYTTVELVIPAKVKNGVTGTTIENKASISFTNENNVEKEVESKPVTVTPPPVTKKINETLDHLDIPTGQAYNYNIKTKLPTDITDYKKFVITDTLEGDLSVINEASSKPAIKGAAAAFFDVTVDGQTVTATMKDFATANDLAGQEVELIIPAKINDGVTRINIPNTAKFSFTDKNDHSGEKETKPVTVTPPSEPGVDKKINETLTEATIGAETDFTYNIKAKLPNDITTYKSFVVTDTLDENLTPGQAEIKGEASKFFDVTVQGQTVTATMKDFANAGDFGNQEVELVIHAKVKKDSKVPSIENKAKITYTNKNDQQGEKETKPVTVTPPPITKKVNGQEHADLGKLSEVFTYTIDSTVPHVADTFTISDDIVKELAFEGEATVTVDGQAVQDLAVTTEGQRLTVTFGKEQVKQYAGKAVQVSFKAKVKEGITFDALLAAYPNESKDKPVVPNTASYIINDNPDSKKESKPVTVTPPPTTTPELKKEVNGAERYDLAKRNEEFTYTLKTTMPASATVFEMTDELKEVLEFVGENASATVKLDGEDAGSKATVTISGQVIKVAFTEASVKADAGKSIEVNFKAKIRENANLSAYVNKDGKTEIPNKASYDIDHNPKYHKDSNEVPVTPPTPEEPEIKKDVNGKEAATLAKRDQVFTYNVKTTVAQDATAFAVTDTLVDVLEFAGTSSAKLNGQALDASQIKVEGQTITLTLTEDQVKANGGQAVELTFDAKIKSGANLSAYLSEDKTVKVPNKAAYRADLPNKPGFTKDSNEVPVTPPTPEEPEIKKDVNGKEAATLDKRDQVFTYNVKTTVAQDATAFAVTDTLVDVLEFAGTSSAKLNGQALDASQIKVEGQTITLTLTEEQVKANGGQAVELTFDAKIKSGANLSAYLSEDKTVKVPNKAAYRADLPNKPGFTKDSNEVPVTPPTPEEPEIKKDVNGKEAATLAKRDEVFTYNVKTTVAQDATAFAVTDTLVDVLEFAGTSSAKLNGQALDASQIKVEGQTITLTLTEEQVKANGGQAVELTFDAKIKSGANLSAYLSEDKTVKVPNKAAYRADLPNKPGFTKDSNEVPVTPPTPEEPEIKKDVNGKEAETLDKRDQVFTYNVKTTVAQDATAFAVTDTLVDVLEFAGTSSAKLNGQALDASQIKVEGQTITLTLTEDQVKANGGQAVELTFDAKIKSGANLSAYLSEDKTVKVPNKAAYRADLPNKPGFTKDSNEVPVTPPTPEEPEIKKDVNGKEAATLAKRDEVFTYNVKTTVAQDATAFAVTDTLVDVLEFAGTSSAKLNGQALDASQIKVEGQTITLTLTEDQVKANGGQAVELTFDAKIKSGANLSAYLSEDKTVKVPNKAAYRADLPNKPGFTKDSNEVPVTPPTPEEPEIKKDVNGKEAATLAKRDEVFTYNVKTTVAQDATAFAVTDTLVDVLEFAGTSSAKLNGQALDASQIKVEGQTITLTLTEDQVKANGGQAVELTFDAKIKSGANLSAYLSEDKTVKVPNKAAYRADLPNKPGFTKDSNEVPVTPPTPEEPEIKKDVNGKEAATLAKRDEVFTYNVKTTVAQDATAFAVTDTLVDVLEFAGTSSAKLNGQALDASQIKVEGQTITLTLTEEQVKANGGQAVELTFDAKIKAGANLSAYLSEDKTVKVPNKAAYRADLPNKPGFTKDSNEVPVTPPTPEEPEIKKDVNGKEAETLDKRDQVFTYNVKTTVAQDATAFAVTDTLVDVLEFAGTSSAKLNGQALDASQIKVEGQTITLTLTEDQVKANGGQAVELTFDAKIKSGANLSAYLSEDKTVKVPNKAAYRADLPNKPGFTKDSNEVPVTPPTPEEPEIKKDVNGKEAATLAKRDEVFTYNVKTTVAQDATAFSVSDTLESVLDYAGSANASLNGQALDASQIKVEGQTITLTLTEEQVKANGGQAVELSFTAKIKAGSDLSPYLTDRGFTVPNTASYDAKFPHKPGLHKDSNKVPVIVPKEPEPEITKKINRTLDHLDVEYDAPYMYNVNTALPKDIDKYKEFTVTDTLESVLAIADTPVAYVDGRDANGALETSVEGNTVTVKVKDFARLKGFKEIQLYIPAKLKANSDLTPYKDQLVPNKATVNFKDANGQSGNKETKPVTVKPRDPEKPTDPTPGEPAKSVGPEDGSKPGKEYRLPNALDTFRFDITTPVPTDPVDENGNAKKDQYGRLIKTDLTSFTITDEINSVLKVNKDRIALKVENAQFDKIKAALQAQLEQAEKELKALTGKSTEDTSTETGKKEELKAAEAKVAELKAKLEAAKASQPAQPAEATTPATPATSDSSEKEDKKPATSEPSQDLASLEEELKAAEENLAKLQAPAQKEAELAPADKKQQQEKLENEIKKLKEAQTKLQAAIDKLSKVTNDRGELVGKDLEAIATITYDEAKNIVTLEISDKDVLEALKGSTVRLVLYTNFKEGTDFAQFATGVPNTAKVSFNHNPKTTNKVVVIPPTPEEPQTPPPGGTVPPAEPKKTLPNTGSEASSIFGVLAALTLGLAGLLVWKRKAER</sequence>
<evidence type="ECO:0000256" key="1">
    <source>
        <dbReference type="ARBA" id="ARBA00022512"/>
    </source>
</evidence>
<dbReference type="NCBIfam" id="TIGR01167">
    <property type="entry name" value="LPXTG_anchor"/>
    <property type="match status" value="1"/>
</dbReference>
<keyword evidence="6" id="KW-0472">Membrane</keyword>
<evidence type="ECO:0000256" key="5">
    <source>
        <dbReference type="SAM" id="MobiDB-lite"/>
    </source>
</evidence>
<dbReference type="Gene3D" id="2.60.40.740">
    <property type="match status" value="17"/>
</dbReference>
<feature type="region of interest" description="Disordered" evidence="5">
    <location>
        <begin position="2005"/>
        <end position="2032"/>
    </location>
</feature>
<evidence type="ECO:0000313" key="9">
    <source>
        <dbReference type="EMBL" id="QLL97461.1"/>
    </source>
</evidence>
<feature type="region of interest" description="Disordered" evidence="5">
    <location>
        <begin position="3216"/>
        <end position="3260"/>
    </location>
</feature>
<feature type="region of interest" description="Disordered" evidence="5">
    <location>
        <begin position="2154"/>
        <end position="2179"/>
    </location>
</feature>
<feature type="region of interest" description="Disordered" evidence="5">
    <location>
        <begin position="1551"/>
        <end position="1585"/>
    </location>
</feature>
<accession>A0A7H9FI36</accession>
<reference evidence="9 10" key="1">
    <citation type="submission" date="2020-05" db="EMBL/GenBank/DDBJ databases">
        <title>A novel sialic acid binding adhesin present in multiple species contributes to the pathogenesis of Infective endocarditis.</title>
        <authorList>
            <person name="Gaytan M.O."/>
            <person name="Singh A.K."/>
            <person name="Woodiga S.A."/>
            <person name="Patel S.A."/>
            <person name="Ann S.-S."/>
            <person name="Vera-Ponce de Leon A."/>
            <person name="McGrath S."/>
            <person name="Miller A."/>
            <person name="Bush J."/>
            <person name="van der Linden M."/>
            <person name="Magrini V."/>
            <person name="Wilson R.K."/>
            <person name="Kitten T."/>
            <person name="King S.J."/>
        </authorList>
    </citation>
    <scope>NUCLEOTIDE SEQUENCE [LARGE SCALE GENOMIC DNA]</scope>
    <source>
        <strain evidence="9 10">SN51445</strain>
    </source>
</reference>
<dbReference type="SUPFAM" id="SSF53300">
    <property type="entry name" value="vWA-like"/>
    <property type="match status" value="1"/>
</dbReference>
<feature type="compositionally biased region" description="Basic and acidic residues" evidence="5">
    <location>
        <begin position="1120"/>
        <end position="1133"/>
    </location>
</feature>
<feature type="region of interest" description="Disordered" evidence="5">
    <location>
        <begin position="2750"/>
        <end position="2775"/>
    </location>
</feature>
<feature type="region of interest" description="Disordered" evidence="5">
    <location>
        <begin position="3184"/>
        <end position="3203"/>
    </location>
</feature>
<feature type="domain" description="VWFA" evidence="7">
    <location>
        <begin position="72"/>
        <end position="366"/>
    </location>
</feature>
<evidence type="ECO:0000256" key="3">
    <source>
        <dbReference type="ARBA" id="ARBA00022729"/>
    </source>
</evidence>
<feature type="region of interest" description="Disordered" evidence="5">
    <location>
        <begin position="3043"/>
        <end position="3095"/>
    </location>
</feature>
<dbReference type="PROSITE" id="PS50234">
    <property type="entry name" value="VWFA"/>
    <property type="match status" value="1"/>
</dbReference>
<feature type="region of interest" description="Disordered" evidence="5">
    <location>
        <begin position="1856"/>
        <end position="1879"/>
    </location>
</feature>
<keyword evidence="6" id="KW-0812">Transmembrane</keyword>
<feature type="region of interest" description="Disordered" evidence="5">
    <location>
        <begin position="2601"/>
        <end position="2628"/>
    </location>
</feature>
<evidence type="ECO:0000313" key="10">
    <source>
        <dbReference type="Proteomes" id="UP000510865"/>
    </source>
</evidence>